<evidence type="ECO:0000256" key="4">
    <source>
        <dbReference type="ARBA" id="ARBA00022833"/>
    </source>
</evidence>
<evidence type="ECO:0000256" key="3">
    <source>
        <dbReference type="ARBA" id="ARBA00022801"/>
    </source>
</evidence>
<comment type="similarity">
    <text evidence="1">Belongs to the metallo-beta-lactamase superfamily.</text>
</comment>
<organism evidence="6 7">
    <name type="scientific">Dyella flagellata</name>
    <dbReference type="NCBI Taxonomy" id="1867833"/>
    <lineage>
        <taxon>Bacteria</taxon>
        <taxon>Pseudomonadati</taxon>
        <taxon>Pseudomonadota</taxon>
        <taxon>Gammaproteobacteria</taxon>
        <taxon>Lysobacterales</taxon>
        <taxon>Rhodanobacteraceae</taxon>
        <taxon>Dyella</taxon>
    </lineage>
</organism>
<proteinExistence type="inferred from homology"/>
<evidence type="ECO:0000256" key="2">
    <source>
        <dbReference type="ARBA" id="ARBA00022723"/>
    </source>
</evidence>
<dbReference type="SMART" id="SM00849">
    <property type="entry name" value="Lactamase_B"/>
    <property type="match status" value="1"/>
</dbReference>
<dbReference type="Pfam" id="PF00753">
    <property type="entry name" value="Lactamase_B"/>
    <property type="match status" value="1"/>
</dbReference>
<dbReference type="EMBL" id="BSOA01000052">
    <property type="protein sequence ID" value="GLQ90826.1"/>
    <property type="molecule type" value="Genomic_DNA"/>
</dbReference>
<dbReference type="RefSeq" id="WP_284334241.1">
    <property type="nucleotide sequence ID" value="NZ_BSOA01000052.1"/>
</dbReference>
<dbReference type="PANTHER" id="PTHR42978">
    <property type="entry name" value="QUORUM-QUENCHING LACTONASE YTNP-RELATED-RELATED"/>
    <property type="match status" value="1"/>
</dbReference>
<evidence type="ECO:0000259" key="5">
    <source>
        <dbReference type="SMART" id="SM00849"/>
    </source>
</evidence>
<dbReference type="InterPro" id="IPR051013">
    <property type="entry name" value="MBL_superfamily_lactonases"/>
</dbReference>
<accession>A0ABQ5XI11</accession>
<dbReference type="SUPFAM" id="SSF56281">
    <property type="entry name" value="Metallo-hydrolase/oxidoreductase"/>
    <property type="match status" value="1"/>
</dbReference>
<dbReference type="InterPro" id="IPR001279">
    <property type="entry name" value="Metallo-B-lactamas"/>
</dbReference>
<dbReference type="Gene3D" id="3.60.15.10">
    <property type="entry name" value="Ribonuclease Z/Hydroxyacylglutathione hydrolase-like"/>
    <property type="match status" value="1"/>
</dbReference>
<dbReference type="Proteomes" id="UP001156627">
    <property type="component" value="Unassembled WGS sequence"/>
</dbReference>
<evidence type="ECO:0000313" key="7">
    <source>
        <dbReference type="Proteomes" id="UP001156627"/>
    </source>
</evidence>
<dbReference type="PANTHER" id="PTHR42978:SF6">
    <property type="entry name" value="QUORUM-QUENCHING LACTONASE YTNP-RELATED"/>
    <property type="match status" value="1"/>
</dbReference>
<protein>
    <submittedName>
        <fullName evidence="6">MBL fold metallo-hydrolase</fullName>
    </submittedName>
</protein>
<feature type="domain" description="Metallo-beta-lactamase" evidence="5">
    <location>
        <begin position="68"/>
        <end position="274"/>
    </location>
</feature>
<sequence>MCLCHESRHPDHDLVPSRYATRIGEIDVLVISDGALPIPADILGTNVDSAVRDAALRERFLPDVIDWGLNVVVVHSGGRTILIDAGVGLEMPDATRAGRLALRLKGAGIDPASVTDVVATHIHMDHIGGLLDQRLRSQMRPDLRVHVSHTDIEFFKSPDFSHNTFGGIQDIIRSSARKFLDAYKAELRPFDKQHEVAPGVVVTLTGGHTPGHSVVRVSSGGERLTFAGDAVVPVGVDCPEWQNAFDHEPEEATRVRMRLLREAASTGELFLASHLSFPSLGRVAAAGKAFRYVPANWAY</sequence>
<reference evidence="7" key="1">
    <citation type="journal article" date="2019" name="Int. J. Syst. Evol. Microbiol.">
        <title>The Global Catalogue of Microorganisms (GCM) 10K type strain sequencing project: providing services to taxonomists for standard genome sequencing and annotation.</title>
        <authorList>
            <consortium name="The Broad Institute Genomics Platform"/>
            <consortium name="The Broad Institute Genome Sequencing Center for Infectious Disease"/>
            <person name="Wu L."/>
            <person name="Ma J."/>
        </authorList>
    </citation>
    <scope>NUCLEOTIDE SEQUENCE [LARGE SCALE GENOMIC DNA]</scope>
    <source>
        <strain evidence="7">NBRC 111981</strain>
    </source>
</reference>
<evidence type="ECO:0000256" key="1">
    <source>
        <dbReference type="ARBA" id="ARBA00007749"/>
    </source>
</evidence>
<keyword evidence="3" id="KW-0378">Hydrolase</keyword>
<keyword evidence="4" id="KW-0862">Zinc</keyword>
<gene>
    <name evidence="6" type="ORF">GCM10007898_44020</name>
</gene>
<name>A0ABQ5XI11_9GAMM</name>
<comment type="caution">
    <text evidence="6">The sequence shown here is derived from an EMBL/GenBank/DDBJ whole genome shotgun (WGS) entry which is preliminary data.</text>
</comment>
<evidence type="ECO:0000313" key="6">
    <source>
        <dbReference type="EMBL" id="GLQ90826.1"/>
    </source>
</evidence>
<dbReference type="InterPro" id="IPR036866">
    <property type="entry name" value="RibonucZ/Hydroxyglut_hydro"/>
</dbReference>
<dbReference type="CDD" id="cd07720">
    <property type="entry name" value="OPHC2-like_MBL-fold"/>
    <property type="match status" value="1"/>
</dbReference>
<keyword evidence="7" id="KW-1185">Reference proteome</keyword>
<keyword evidence="2" id="KW-0479">Metal-binding</keyword>